<dbReference type="AlphaFoldDB" id="A0A1N6DXN1"/>
<proteinExistence type="predicted"/>
<organism evidence="1 2">
    <name type="scientific">Vannielia litorea</name>
    <dbReference type="NCBI Taxonomy" id="1217970"/>
    <lineage>
        <taxon>Bacteria</taxon>
        <taxon>Pseudomonadati</taxon>
        <taxon>Pseudomonadota</taxon>
        <taxon>Alphaproteobacteria</taxon>
        <taxon>Rhodobacterales</taxon>
        <taxon>Paracoccaceae</taxon>
        <taxon>Vannielia</taxon>
    </lineage>
</organism>
<evidence type="ECO:0000313" key="1">
    <source>
        <dbReference type="EMBL" id="SIN75464.1"/>
    </source>
</evidence>
<reference evidence="2" key="1">
    <citation type="submission" date="2016-11" db="EMBL/GenBank/DDBJ databases">
        <authorList>
            <person name="Varghese N."/>
            <person name="Submissions S."/>
        </authorList>
    </citation>
    <scope>NUCLEOTIDE SEQUENCE [LARGE SCALE GENOMIC DNA]</scope>
    <source>
        <strain evidence="2">DSM 29440</strain>
    </source>
</reference>
<dbReference type="OrthoDB" id="9923501at2"/>
<sequence length="65" mass="7269">MTLTFGTFLTGPTEAWSRLRLTLWRGKPNLPSAEGAEVPDYLRRDLGLLPPEAPPYPMPGRVTFL</sequence>
<name>A0A1N6DXN1_9RHOB</name>
<dbReference type="Proteomes" id="UP000184932">
    <property type="component" value="Unassembled WGS sequence"/>
</dbReference>
<dbReference type="RefSeq" id="WP_074254336.1">
    <property type="nucleotide sequence ID" value="NZ_FSRL01000001.1"/>
</dbReference>
<keyword evidence="2" id="KW-1185">Reference proteome</keyword>
<accession>A0A1N6DXN1</accession>
<gene>
    <name evidence="1" type="ORF">SAMN05444002_0114</name>
</gene>
<protein>
    <submittedName>
        <fullName evidence="1">Uncharacterized protein</fullName>
    </submittedName>
</protein>
<dbReference type="EMBL" id="FSRL01000001">
    <property type="protein sequence ID" value="SIN75464.1"/>
    <property type="molecule type" value="Genomic_DNA"/>
</dbReference>
<evidence type="ECO:0000313" key="2">
    <source>
        <dbReference type="Proteomes" id="UP000184932"/>
    </source>
</evidence>